<dbReference type="InterPro" id="IPR014284">
    <property type="entry name" value="RNA_pol_sigma-70_dom"/>
</dbReference>
<evidence type="ECO:0000259" key="2">
    <source>
        <dbReference type="Pfam" id="PF04542"/>
    </source>
</evidence>
<dbReference type="InterPro" id="IPR013249">
    <property type="entry name" value="RNA_pol_sigma70_r4_t2"/>
</dbReference>
<evidence type="ECO:0000256" key="1">
    <source>
        <dbReference type="ARBA" id="ARBA00011344"/>
    </source>
</evidence>
<dbReference type="AlphaFoldDB" id="A0A858RHK2"/>
<dbReference type="Gene3D" id="1.10.10.10">
    <property type="entry name" value="Winged helix-like DNA-binding domain superfamily/Winged helix DNA-binding domain"/>
    <property type="match status" value="1"/>
</dbReference>
<dbReference type="KEGG" id="luo:HHL09_10440"/>
<dbReference type="EMBL" id="CP051774">
    <property type="protein sequence ID" value="QJE96185.1"/>
    <property type="molecule type" value="Genomic_DNA"/>
</dbReference>
<accession>A0A858RHK2</accession>
<dbReference type="PANTHER" id="PTHR30173">
    <property type="entry name" value="SIGMA 19 FACTOR"/>
    <property type="match status" value="1"/>
</dbReference>
<name>A0A858RHK2_9BACT</name>
<feature type="domain" description="RNA polymerase sigma factor 70 region 4 type 2" evidence="3">
    <location>
        <begin position="105"/>
        <end position="152"/>
    </location>
</feature>
<dbReference type="GO" id="GO:0016987">
    <property type="term" value="F:sigma factor activity"/>
    <property type="evidence" value="ECO:0007669"/>
    <property type="project" value="InterPro"/>
</dbReference>
<sequence>MDPCTAIFEEHRPFLRSLGYRMLGTLADAEDIVQETWLRWAAVPPNEIEAPRAFLSKVTARLCLDHLKSARVKRETYVGEWLPEPVAEETDEVTGEDVSYAVMIAMERLTPLERAAFLLHDIFGQSFEEIGELLARPAATCRQLASRARRHLRSQAPRHPVEAGEGRRLAAAFLQAARSGDLEGLKQLLHSDAVLLNDGGGIVRAAIRPIYGSDRIARMFESLTRRKIPPDETREVRFNGLEGFMYLSDGKATDVILFDPWDGKIGRMYDVRNPEKLARFASK</sequence>
<protein>
    <submittedName>
        <fullName evidence="4">Sigma-70 family RNA polymerase sigma factor</fullName>
    </submittedName>
</protein>
<dbReference type="InterPro" id="IPR052704">
    <property type="entry name" value="ECF_Sigma-70_Domain"/>
</dbReference>
<dbReference type="Gene3D" id="3.10.450.50">
    <property type="match status" value="1"/>
</dbReference>
<dbReference type="NCBIfam" id="TIGR02937">
    <property type="entry name" value="sigma70-ECF"/>
    <property type="match status" value="1"/>
</dbReference>
<reference evidence="4 5" key="1">
    <citation type="submission" date="2020-04" db="EMBL/GenBank/DDBJ databases">
        <title>Luteolibacter sp. G-1-1-1 isolated from soil.</title>
        <authorList>
            <person name="Dahal R.H."/>
        </authorList>
    </citation>
    <scope>NUCLEOTIDE SEQUENCE [LARGE SCALE GENOMIC DNA]</scope>
    <source>
        <strain evidence="4 5">G-1-1-1</strain>
    </source>
</reference>
<dbReference type="SUPFAM" id="SSF88946">
    <property type="entry name" value="Sigma2 domain of RNA polymerase sigma factors"/>
    <property type="match status" value="1"/>
</dbReference>
<dbReference type="RefSeq" id="WP_169454586.1">
    <property type="nucleotide sequence ID" value="NZ_CP051774.1"/>
</dbReference>
<organism evidence="4 5">
    <name type="scientific">Luteolibacter luteus</name>
    <dbReference type="NCBI Taxonomy" id="2728835"/>
    <lineage>
        <taxon>Bacteria</taxon>
        <taxon>Pseudomonadati</taxon>
        <taxon>Verrucomicrobiota</taxon>
        <taxon>Verrucomicrobiia</taxon>
        <taxon>Verrucomicrobiales</taxon>
        <taxon>Verrucomicrobiaceae</taxon>
        <taxon>Luteolibacter</taxon>
    </lineage>
</organism>
<dbReference type="SUPFAM" id="SSF54427">
    <property type="entry name" value="NTF2-like"/>
    <property type="match status" value="1"/>
</dbReference>
<dbReference type="GO" id="GO:0006352">
    <property type="term" value="P:DNA-templated transcription initiation"/>
    <property type="evidence" value="ECO:0007669"/>
    <property type="project" value="InterPro"/>
</dbReference>
<dbReference type="NCBIfam" id="NF007214">
    <property type="entry name" value="PRK09636.1"/>
    <property type="match status" value="1"/>
</dbReference>
<dbReference type="PANTHER" id="PTHR30173:SF36">
    <property type="entry name" value="ECF RNA POLYMERASE SIGMA FACTOR SIGJ"/>
    <property type="match status" value="1"/>
</dbReference>
<dbReference type="InterPro" id="IPR013325">
    <property type="entry name" value="RNA_pol_sigma_r2"/>
</dbReference>
<evidence type="ECO:0000259" key="3">
    <source>
        <dbReference type="Pfam" id="PF08281"/>
    </source>
</evidence>
<keyword evidence="5" id="KW-1185">Reference proteome</keyword>
<dbReference type="CDD" id="cd06171">
    <property type="entry name" value="Sigma70_r4"/>
    <property type="match status" value="1"/>
</dbReference>
<gene>
    <name evidence="4" type="ORF">HHL09_10440</name>
</gene>
<dbReference type="Gene3D" id="1.10.1740.10">
    <property type="match status" value="1"/>
</dbReference>
<evidence type="ECO:0000313" key="4">
    <source>
        <dbReference type="EMBL" id="QJE96185.1"/>
    </source>
</evidence>
<dbReference type="Proteomes" id="UP000501812">
    <property type="component" value="Chromosome"/>
</dbReference>
<dbReference type="InterPro" id="IPR036388">
    <property type="entry name" value="WH-like_DNA-bd_sf"/>
</dbReference>
<dbReference type="Pfam" id="PF04542">
    <property type="entry name" value="Sigma70_r2"/>
    <property type="match status" value="1"/>
</dbReference>
<dbReference type="InterPro" id="IPR013324">
    <property type="entry name" value="RNA_pol_sigma_r3/r4-like"/>
</dbReference>
<dbReference type="Pfam" id="PF08281">
    <property type="entry name" value="Sigma70_r4_2"/>
    <property type="match status" value="1"/>
</dbReference>
<dbReference type="SUPFAM" id="SSF88659">
    <property type="entry name" value="Sigma3 and sigma4 domains of RNA polymerase sigma factors"/>
    <property type="match status" value="1"/>
</dbReference>
<comment type="subunit">
    <text evidence="1">Interacts transiently with the RNA polymerase catalytic core formed by RpoA, RpoB, RpoC and RpoZ (2 alpha, 1 beta, 1 beta' and 1 omega subunit) to form the RNA polymerase holoenzyme that can initiate transcription.</text>
</comment>
<feature type="domain" description="RNA polymerase sigma-70 region 2" evidence="2">
    <location>
        <begin position="7"/>
        <end position="71"/>
    </location>
</feature>
<evidence type="ECO:0000313" key="5">
    <source>
        <dbReference type="Proteomes" id="UP000501812"/>
    </source>
</evidence>
<dbReference type="GO" id="GO:0003677">
    <property type="term" value="F:DNA binding"/>
    <property type="evidence" value="ECO:0007669"/>
    <property type="project" value="InterPro"/>
</dbReference>
<dbReference type="InterPro" id="IPR007627">
    <property type="entry name" value="RNA_pol_sigma70_r2"/>
</dbReference>
<dbReference type="InterPro" id="IPR032710">
    <property type="entry name" value="NTF2-like_dom_sf"/>
</dbReference>
<proteinExistence type="predicted"/>